<accession>A0A1Q5UQQ4</accession>
<protein>
    <submittedName>
        <fullName evidence="1">Uncharacterized protein</fullName>
    </submittedName>
</protein>
<evidence type="ECO:0000313" key="1">
    <source>
        <dbReference type="EMBL" id="OKP14803.1"/>
    </source>
</evidence>
<name>A0A1Q5UQQ4_9EURO</name>
<dbReference type="EMBL" id="MNBE01000058">
    <property type="protein sequence ID" value="OKP14803.1"/>
    <property type="molecule type" value="Genomic_DNA"/>
</dbReference>
<organism evidence="1 2">
    <name type="scientific">Penicillium subrubescens</name>
    <dbReference type="NCBI Taxonomy" id="1316194"/>
    <lineage>
        <taxon>Eukaryota</taxon>
        <taxon>Fungi</taxon>
        <taxon>Dikarya</taxon>
        <taxon>Ascomycota</taxon>
        <taxon>Pezizomycotina</taxon>
        <taxon>Eurotiomycetes</taxon>
        <taxon>Eurotiomycetidae</taxon>
        <taxon>Eurotiales</taxon>
        <taxon>Aspergillaceae</taxon>
        <taxon>Penicillium</taxon>
    </lineage>
</organism>
<gene>
    <name evidence="1" type="ORF">PENSUB_5867</name>
</gene>
<reference evidence="1 2" key="1">
    <citation type="submission" date="2016-10" db="EMBL/GenBank/DDBJ databases">
        <title>Genome sequence of the ascomycete fungus Penicillium subrubescens.</title>
        <authorList>
            <person name="De Vries R.P."/>
            <person name="Peng M."/>
            <person name="Dilokpimol A."/>
            <person name="Hilden K."/>
            <person name="Makela M.R."/>
            <person name="Grigoriev I."/>
            <person name="Riley R."/>
            <person name="Granchi Z."/>
        </authorList>
    </citation>
    <scope>NUCLEOTIDE SEQUENCE [LARGE SCALE GENOMIC DNA]</scope>
    <source>
        <strain evidence="1 2">CBS 132785</strain>
    </source>
</reference>
<keyword evidence="2" id="KW-1185">Reference proteome</keyword>
<proteinExistence type="predicted"/>
<sequence>MASSIGSALPQNLPSLRELNISAEVGMGGNDCWYLDVVIKGSLYQLANLDHVKRVKILLAFLVGFAQDTSKTLQNKMLKNLEFLTLTYDLGIEEDPEMPEFDWEDWAVLGSLQSWLDFWKSCTPRLREITLVVENLFGLDRCMRLGHDVPAQ</sequence>
<comment type="caution">
    <text evidence="1">The sequence shown here is derived from an EMBL/GenBank/DDBJ whole genome shotgun (WGS) entry which is preliminary data.</text>
</comment>
<dbReference type="AlphaFoldDB" id="A0A1Q5UQQ4"/>
<dbReference type="Proteomes" id="UP000186955">
    <property type="component" value="Unassembled WGS sequence"/>
</dbReference>
<evidence type="ECO:0000313" key="2">
    <source>
        <dbReference type="Proteomes" id="UP000186955"/>
    </source>
</evidence>